<keyword evidence="2" id="KW-1185">Reference proteome</keyword>
<protein>
    <submittedName>
        <fullName evidence="1">Uncharacterized protein</fullName>
    </submittedName>
</protein>
<dbReference type="EMBL" id="JAJHUN010000008">
    <property type="protein sequence ID" value="KAJ4154168.1"/>
    <property type="molecule type" value="Genomic_DNA"/>
</dbReference>
<dbReference type="Proteomes" id="UP001144673">
    <property type="component" value="Chromosome 5"/>
</dbReference>
<evidence type="ECO:0000313" key="2">
    <source>
        <dbReference type="Proteomes" id="UP001144673"/>
    </source>
</evidence>
<dbReference type="RefSeq" id="XP_056054826.1">
    <property type="nucleotide sequence ID" value="XM_056197814.1"/>
</dbReference>
<dbReference type="KEGG" id="amus:LMH87_010629"/>
<comment type="caution">
    <text evidence="1">The sequence shown here is derived from an EMBL/GenBank/DDBJ whole genome shotgun (WGS) entry which is preliminary data.</text>
</comment>
<name>A0A9W8UM63_AKAMU</name>
<reference evidence="1" key="1">
    <citation type="journal article" date="2023" name="Access Microbiol">
        <title>De-novo genome assembly for Akanthomyces muscarius, a biocontrol agent of insect agricultural pests.</title>
        <authorList>
            <person name="Erdos Z."/>
            <person name="Studholme D.J."/>
            <person name="Raymond B."/>
            <person name="Sharma M."/>
        </authorList>
    </citation>
    <scope>NUCLEOTIDE SEQUENCE</scope>
    <source>
        <strain evidence="1">Ve6</strain>
    </source>
</reference>
<organism evidence="1 2">
    <name type="scientific">Akanthomyces muscarius</name>
    <name type="common">Entomopathogenic fungus</name>
    <name type="synonym">Lecanicillium muscarium</name>
    <dbReference type="NCBI Taxonomy" id="2231603"/>
    <lineage>
        <taxon>Eukaryota</taxon>
        <taxon>Fungi</taxon>
        <taxon>Dikarya</taxon>
        <taxon>Ascomycota</taxon>
        <taxon>Pezizomycotina</taxon>
        <taxon>Sordariomycetes</taxon>
        <taxon>Hypocreomycetidae</taxon>
        <taxon>Hypocreales</taxon>
        <taxon>Cordycipitaceae</taxon>
        <taxon>Akanthomyces</taxon>
    </lineage>
</organism>
<proteinExistence type="predicted"/>
<dbReference type="AlphaFoldDB" id="A0A9W8UM63"/>
<sequence length="74" mass="7940">MLKPRKVGNAHKISVRGEQPLSITLLRRSGGLILITTTTAGEQLGPVSLESQAHLLQCALNIARREGCTLHITA</sequence>
<dbReference type="GeneID" id="80897788"/>
<gene>
    <name evidence="1" type="ORF">LMH87_010629</name>
</gene>
<accession>A0A9W8UM63</accession>
<evidence type="ECO:0000313" key="1">
    <source>
        <dbReference type="EMBL" id="KAJ4154168.1"/>
    </source>
</evidence>